<proteinExistence type="predicted"/>
<name>A0AAV8UMC7_9RHOD</name>
<sequence length="101" mass="11542">MGFGECTRKIERTSRARKREDARRCCRSFQWNFGSGVAAMFCWGVSATFKVTNVVLSELEPISKKKGRLPELDCSNFGWRFCACGHHFHDHSNPQSGELVR</sequence>
<reference evidence="1 2" key="1">
    <citation type="journal article" date="2023" name="Nat. Commun.">
        <title>Origin of minicircular mitochondrial genomes in red algae.</title>
        <authorList>
            <person name="Lee Y."/>
            <person name="Cho C.H."/>
            <person name="Lee Y.M."/>
            <person name="Park S.I."/>
            <person name="Yang J.H."/>
            <person name="West J.A."/>
            <person name="Bhattacharya D."/>
            <person name="Yoon H.S."/>
        </authorList>
    </citation>
    <scope>NUCLEOTIDE SEQUENCE [LARGE SCALE GENOMIC DNA]</scope>
    <source>
        <strain evidence="1 2">CCMP1338</strain>
        <tissue evidence="1">Whole cell</tissue>
    </source>
</reference>
<evidence type="ECO:0000313" key="2">
    <source>
        <dbReference type="Proteomes" id="UP001157974"/>
    </source>
</evidence>
<keyword evidence="2" id="KW-1185">Reference proteome</keyword>
<dbReference type="Proteomes" id="UP001157974">
    <property type="component" value="Unassembled WGS sequence"/>
</dbReference>
<comment type="caution">
    <text evidence="1">The sequence shown here is derived from an EMBL/GenBank/DDBJ whole genome shotgun (WGS) entry which is preliminary data.</text>
</comment>
<dbReference type="EMBL" id="JAMWBK010000007">
    <property type="protein sequence ID" value="KAJ8903715.1"/>
    <property type="molecule type" value="Genomic_DNA"/>
</dbReference>
<dbReference type="AlphaFoldDB" id="A0AAV8UMC7"/>
<organism evidence="1 2">
    <name type="scientific">Rhodosorus marinus</name>
    <dbReference type="NCBI Taxonomy" id="101924"/>
    <lineage>
        <taxon>Eukaryota</taxon>
        <taxon>Rhodophyta</taxon>
        <taxon>Stylonematophyceae</taxon>
        <taxon>Stylonematales</taxon>
        <taxon>Stylonemataceae</taxon>
        <taxon>Rhodosorus</taxon>
    </lineage>
</organism>
<evidence type="ECO:0000313" key="1">
    <source>
        <dbReference type="EMBL" id="KAJ8903715.1"/>
    </source>
</evidence>
<accession>A0AAV8UMC7</accession>
<gene>
    <name evidence="1" type="ORF">NDN08_004815</name>
</gene>
<protein>
    <submittedName>
        <fullName evidence="1">Uncharacterized protein</fullName>
    </submittedName>
</protein>